<proteinExistence type="predicted"/>
<dbReference type="NCBIfam" id="TIGR04131">
    <property type="entry name" value="Bac_Flav_CTERM"/>
    <property type="match status" value="1"/>
</dbReference>
<protein>
    <submittedName>
        <fullName evidence="2">Gliding motility-associated C-terminal domain-containing protein</fullName>
    </submittedName>
</protein>
<feature type="transmembrane region" description="Helical" evidence="1">
    <location>
        <begin position="38"/>
        <end position="59"/>
    </location>
</feature>
<dbReference type="InterPro" id="IPR013783">
    <property type="entry name" value="Ig-like_fold"/>
</dbReference>
<reference evidence="3" key="1">
    <citation type="submission" date="2016-11" db="EMBL/GenBank/DDBJ databases">
        <authorList>
            <person name="Varghese N."/>
            <person name="Submissions S."/>
        </authorList>
    </citation>
    <scope>NUCLEOTIDE SEQUENCE [LARGE SCALE GENOMIC DNA]</scope>
    <source>
        <strain evidence="3">DSM 22807</strain>
    </source>
</reference>
<keyword evidence="1" id="KW-1133">Transmembrane helix</keyword>
<dbReference type="AlphaFoldDB" id="A0A1M6JTH1"/>
<dbReference type="InterPro" id="IPR026341">
    <property type="entry name" value="T9SS_type_B"/>
</dbReference>
<accession>A0A1M6JTH1</accession>
<name>A0A1M6JTH1_9FLAO</name>
<keyword evidence="1" id="KW-0472">Membrane</keyword>
<dbReference type="STRING" id="683124.SAMN05444337_2087"/>
<dbReference type="Proteomes" id="UP000184232">
    <property type="component" value="Unassembled WGS sequence"/>
</dbReference>
<dbReference type="Gene3D" id="2.60.40.10">
    <property type="entry name" value="Immunoglobulins"/>
    <property type="match status" value="1"/>
</dbReference>
<dbReference type="Pfam" id="PF13585">
    <property type="entry name" value="CHU_C"/>
    <property type="match status" value="1"/>
</dbReference>
<keyword evidence="3" id="KW-1185">Reference proteome</keyword>
<dbReference type="EMBL" id="FQZH01000004">
    <property type="protein sequence ID" value="SHJ49979.1"/>
    <property type="molecule type" value="Genomic_DNA"/>
</dbReference>
<sequence>MPQITNNKLSSKTKILKYYFIYYLGTDNYCIMRKKINLLIYFFCLFTFQIIIGQDVTLFSQWNGRYDFTFVGNTLNPSENTSYSPSFLYRTSSSTLTLQPNDNVVAAYLYWAGMGTGDIDIKLNNVDFTADILYNTVGTADSLNYFSAYKDITAFVQTTGNGTYTLSELDLNYLIPQYWHNGTHFAGWSILVIYENPSLTLNQINIYQGLETLSPNRPLGILDSKTIDLNNLYLISNTGAKIGFVAWEGDRGIQHLESLKFSANGITNTLSNSLNPSYNAFNGTNTETNSSVLYNMDLDVYSIENYIVPGTASASVSLESGQDYVMLNTIITKLNSQLPDATIEINNYTTSCNSGNILVDYTVFNVNSTEVLPANTQIGFYIDNQLITTASTVNEIPIGGNESGSILINLPASTTEIFDLIAIVDYNLAVTEINETNNSSTFEIMQWLSPNVNSLENLLSCNLGFTRGIFDFSEYELLVKTNEAQIVSFHETQDEAEQDINEILNTNNYEAQTTPKEIFVRVENDLGCYTITSFQLLTENCPPIIYNAVSADNDGINETFFIEGLHDIFVDYKLEIYNRWGRLIWTGNNSKPDWNGYIEEGIGTKLAPDGTYFYVLHLNDEKYPNALTGYLYLTH</sequence>
<keyword evidence="1" id="KW-0812">Transmembrane</keyword>
<gene>
    <name evidence="2" type="ORF">SAMN05444337_2087</name>
</gene>
<evidence type="ECO:0000256" key="1">
    <source>
        <dbReference type="SAM" id="Phobius"/>
    </source>
</evidence>
<evidence type="ECO:0000313" key="3">
    <source>
        <dbReference type="Proteomes" id="UP000184232"/>
    </source>
</evidence>
<organism evidence="2 3">
    <name type="scientific">Flavobacterium haoranii</name>
    <dbReference type="NCBI Taxonomy" id="683124"/>
    <lineage>
        <taxon>Bacteria</taxon>
        <taxon>Pseudomonadati</taxon>
        <taxon>Bacteroidota</taxon>
        <taxon>Flavobacteriia</taxon>
        <taxon>Flavobacteriales</taxon>
        <taxon>Flavobacteriaceae</taxon>
        <taxon>Flavobacterium</taxon>
    </lineage>
</organism>
<evidence type="ECO:0000313" key="2">
    <source>
        <dbReference type="EMBL" id="SHJ49979.1"/>
    </source>
</evidence>